<dbReference type="Proteomes" id="UP000450917">
    <property type="component" value="Unassembled WGS sequence"/>
</dbReference>
<proteinExistence type="predicted"/>
<feature type="domain" description="Solute-binding protein family 5" evidence="3">
    <location>
        <begin position="99"/>
        <end position="455"/>
    </location>
</feature>
<keyword evidence="1 2" id="KW-0732">Signal</keyword>
<reference evidence="4 5" key="1">
    <citation type="submission" date="2019-11" db="EMBL/GenBank/DDBJ databases">
        <title>Draft genome sequences of five Paenibacillus species of dairy origin.</title>
        <authorList>
            <person name="Olajide A.M."/>
            <person name="Chen S."/>
            <person name="Lapointe G."/>
        </authorList>
    </citation>
    <scope>NUCLEOTIDE SEQUENCE [LARGE SCALE GENOMIC DNA]</scope>
    <source>
        <strain evidence="4 5">2CS3</strain>
    </source>
</reference>
<evidence type="ECO:0000313" key="5">
    <source>
        <dbReference type="Proteomes" id="UP000450917"/>
    </source>
</evidence>
<accession>A0A7X2Z7T0</accession>
<dbReference type="Gene3D" id="3.90.76.10">
    <property type="entry name" value="Dipeptide-binding Protein, Domain 1"/>
    <property type="match status" value="1"/>
</dbReference>
<evidence type="ECO:0000256" key="2">
    <source>
        <dbReference type="SAM" id="SignalP"/>
    </source>
</evidence>
<evidence type="ECO:0000259" key="3">
    <source>
        <dbReference type="Pfam" id="PF00496"/>
    </source>
</evidence>
<dbReference type="PIRSF" id="PIRSF002741">
    <property type="entry name" value="MppA"/>
    <property type="match status" value="1"/>
</dbReference>
<dbReference type="EMBL" id="WNZX01000002">
    <property type="protein sequence ID" value="MUG69861.1"/>
    <property type="molecule type" value="Genomic_DNA"/>
</dbReference>
<name>A0A7X2Z7T0_9BACL</name>
<evidence type="ECO:0000313" key="4">
    <source>
        <dbReference type="EMBL" id="MUG69861.1"/>
    </source>
</evidence>
<dbReference type="SUPFAM" id="SSF53850">
    <property type="entry name" value="Periplasmic binding protein-like II"/>
    <property type="match status" value="1"/>
</dbReference>
<dbReference type="Pfam" id="PF00496">
    <property type="entry name" value="SBP_bac_5"/>
    <property type="match status" value="1"/>
</dbReference>
<keyword evidence="5" id="KW-1185">Reference proteome</keyword>
<dbReference type="Gene3D" id="3.40.190.10">
    <property type="entry name" value="Periplasmic binding protein-like II"/>
    <property type="match status" value="1"/>
</dbReference>
<dbReference type="Gene3D" id="3.10.105.10">
    <property type="entry name" value="Dipeptide-binding Protein, Domain 3"/>
    <property type="match status" value="1"/>
</dbReference>
<dbReference type="GO" id="GO:1904680">
    <property type="term" value="F:peptide transmembrane transporter activity"/>
    <property type="evidence" value="ECO:0007669"/>
    <property type="project" value="TreeGrafter"/>
</dbReference>
<dbReference type="PANTHER" id="PTHR30290:SF64">
    <property type="entry name" value="ABC TRANSPORTER PERIPLASMIC BINDING PROTEIN"/>
    <property type="match status" value="1"/>
</dbReference>
<feature type="chain" id="PRO_5038482977" evidence="2">
    <location>
        <begin position="18"/>
        <end position="547"/>
    </location>
</feature>
<sequence length="547" mass="60134">MLFHTKISTFASLICLAAVVAGCSGSQPPASSAGDASKSPADAAKSVNAAASVQIPSLRLAWGNSGYPSPFAFSASGPAGFLRNSFLFDTLTWKDEKGVIPWLAKSWKVSDDGLTYTFELEQGVKWHDGQPFTADDVVFSFDYYKKFPFMWTGDISQIASVSKTGDSTVAFKLNSKYAPFLSDLVGIVPIIPKHVWEKVDKPVEFRDASALVGTGPYTLKEYDSKSGQYLYQANDSYFKGKVKVKEVAYLNPANKLLALQKDEIDASYSLSYADVEKMTKEGLDVIKSAPTGSALRVTFNLEHPQLKDKKLRQAIAYALDRSEMARKLTGGEPIVGNAGIIPPDSPWYNPKVKNYAYDTAKAEQLLDELGYKKNAEGVRADLKLNVMVSSTSPEAQVMQEMLKKVGVALNLQQVDAATFSTAMGENKYDMAITGHIGLSGDPDFLRLWFLGKANNTLAARGKTFDNAEFQKLAESQKAELDPTKRKAIVDELQNVLAEELPTLVLYHRPFYFMYKKNVFDGWFNTYGGIADGIPLWDNKVAFIDGGK</sequence>
<dbReference type="InterPro" id="IPR000914">
    <property type="entry name" value="SBP_5_dom"/>
</dbReference>
<dbReference type="GO" id="GO:0042597">
    <property type="term" value="C:periplasmic space"/>
    <property type="evidence" value="ECO:0007669"/>
    <property type="project" value="UniProtKB-ARBA"/>
</dbReference>
<organism evidence="4 5">
    <name type="scientific">Paenibacillus validus</name>
    <dbReference type="NCBI Taxonomy" id="44253"/>
    <lineage>
        <taxon>Bacteria</taxon>
        <taxon>Bacillati</taxon>
        <taxon>Bacillota</taxon>
        <taxon>Bacilli</taxon>
        <taxon>Bacillales</taxon>
        <taxon>Paenibacillaceae</taxon>
        <taxon>Paenibacillus</taxon>
    </lineage>
</organism>
<dbReference type="InterPro" id="IPR030678">
    <property type="entry name" value="Peptide/Ni-bd"/>
</dbReference>
<dbReference type="RefSeq" id="WP_054797067.1">
    <property type="nucleotide sequence ID" value="NZ_JARTHK010000252.1"/>
</dbReference>
<dbReference type="AlphaFoldDB" id="A0A7X2Z7T0"/>
<dbReference type="InterPro" id="IPR039424">
    <property type="entry name" value="SBP_5"/>
</dbReference>
<protein>
    <submittedName>
        <fullName evidence="4">ABC transporter substrate-binding protein</fullName>
    </submittedName>
</protein>
<dbReference type="PANTHER" id="PTHR30290">
    <property type="entry name" value="PERIPLASMIC BINDING COMPONENT OF ABC TRANSPORTER"/>
    <property type="match status" value="1"/>
</dbReference>
<dbReference type="GO" id="GO:0043190">
    <property type="term" value="C:ATP-binding cassette (ABC) transporter complex"/>
    <property type="evidence" value="ECO:0007669"/>
    <property type="project" value="InterPro"/>
</dbReference>
<comment type="caution">
    <text evidence="4">The sequence shown here is derived from an EMBL/GenBank/DDBJ whole genome shotgun (WGS) entry which is preliminary data.</text>
</comment>
<gene>
    <name evidence="4" type="ORF">GNP93_04115</name>
</gene>
<dbReference type="PROSITE" id="PS51257">
    <property type="entry name" value="PROKAR_LIPOPROTEIN"/>
    <property type="match status" value="1"/>
</dbReference>
<dbReference type="GO" id="GO:0015833">
    <property type="term" value="P:peptide transport"/>
    <property type="evidence" value="ECO:0007669"/>
    <property type="project" value="TreeGrafter"/>
</dbReference>
<evidence type="ECO:0000256" key="1">
    <source>
        <dbReference type="ARBA" id="ARBA00022729"/>
    </source>
</evidence>
<feature type="signal peptide" evidence="2">
    <location>
        <begin position="1"/>
        <end position="17"/>
    </location>
</feature>